<evidence type="ECO:0000256" key="2">
    <source>
        <dbReference type="ARBA" id="ARBA00023277"/>
    </source>
</evidence>
<dbReference type="Gene3D" id="3.40.50.10490">
    <property type="entry name" value="Glucose-6-phosphate isomerase like protein, domain 1"/>
    <property type="match status" value="1"/>
</dbReference>
<dbReference type="PANTHER" id="PTHR10088">
    <property type="entry name" value="GLUCOKINASE REGULATORY PROTEIN"/>
    <property type="match status" value="1"/>
</dbReference>
<dbReference type="NCBIfam" id="NF009222">
    <property type="entry name" value="PRK12570.1"/>
    <property type="match status" value="1"/>
</dbReference>
<dbReference type="NCBIfam" id="NF003915">
    <property type="entry name" value="PRK05441.1"/>
    <property type="match status" value="1"/>
</dbReference>
<evidence type="ECO:0000313" key="6">
    <source>
        <dbReference type="Proteomes" id="UP001597249"/>
    </source>
</evidence>
<dbReference type="GO" id="GO:0016829">
    <property type="term" value="F:lyase activity"/>
    <property type="evidence" value="ECO:0007669"/>
    <property type="project" value="UniProtKB-KW"/>
</dbReference>
<name>A0ABW4B9M6_9LACO</name>
<keyword evidence="2 3" id="KW-0119">Carbohydrate metabolism</keyword>
<dbReference type="EMBL" id="JBHTMO010000012">
    <property type="protein sequence ID" value="MFD1392892.1"/>
    <property type="molecule type" value="Genomic_DNA"/>
</dbReference>
<reference evidence="6" key="1">
    <citation type="journal article" date="2019" name="Int. J. Syst. Evol. Microbiol.">
        <title>The Global Catalogue of Microorganisms (GCM) 10K type strain sequencing project: providing services to taxonomists for standard genome sequencing and annotation.</title>
        <authorList>
            <consortium name="The Broad Institute Genomics Platform"/>
            <consortium name="The Broad Institute Genome Sequencing Center for Infectious Disease"/>
            <person name="Wu L."/>
            <person name="Ma J."/>
        </authorList>
    </citation>
    <scope>NUCLEOTIDE SEQUENCE [LARGE SCALE GENOMIC DNA]</scope>
    <source>
        <strain evidence="6">CCM 8911</strain>
    </source>
</reference>
<dbReference type="PANTHER" id="PTHR10088:SF4">
    <property type="entry name" value="GLUCOKINASE REGULATORY PROTEIN"/>
    <property type="match status" value="1"/>
</dbReference>
<feature type="domain" description="SIS" evidence="4">
    <location>
        <begin position="55"/>
        <end position="218"/>
    </location>
</feature>
<gene>
    <name evidence="3 5" type="primary">murQ</name>
    <name evidence="5" type="ORF">ACFQ3L_04710</name>
</gene>
<feature type="active site" evidence="3">
    <location>
        <position position="114"/>
    </location>
</feature>
<evidence type="ECO:0000313" key="5">
    <source>
        <dbReference type="EMBL" id="MFD1392892.1"/>
    </source>
</evidence>
<organism evidence="5 6">
    <name type="scientific">Lacticaseibacillus jixianensis</name>
    <dbReference type="NCBI Taxonomy" id="2486012"/>
    <lineage>
        <taxon>Bacteria</taxon>
        <taxon>Bacillati</taxon>
        <taxon>Bacillota</taxon>
        <taxon>Bacilli</taxon>
        <taxon>Lactobacillales</taxon>
        <taxon>Lactobacillaceae</taxon>
        <taxon>Lacticaseibacillus</taxon>
    </lineage>
</organism>
<keyword evidence="6" id="KW-1185">Reference proteome</keyword>
<dbReference type="NCBIfam" id="TIGR00274">
    <property type="entry name" value="N-acetylmuramic acid 6-phosphate etherase"/>
    <property type="match status" value="1"/>
</dbReference>
<dbReference type="Proteomes" id="UP001597249">
    <property type="component" value="Unassembled WGS sequence"/>
</dbReference>
<keyword evidence="1 3" id="KW-0456">Lyase</keyword>
<sequence>MMEKTTEARNPATTHIDVMSTAEILATINHEDQQVPKVIADPAVMTPLIKIVDRVVASFQAGGRLIYIGAGTSGRLGVLDAAECVPTFGVSPAMVQGLIAGGKRAMTDAVEGAEDSAQGGASDLQAIKLTANDFVLGLAASGRTPYVIGGLDYARSLGAGTGALSCNHEAAISAHAEFAIEAVVGPEVVTGSTRMKAGTVEKLLLNMISTTAMIKLGKVYGNLMVDVKPTNIKLVDRAKRIIMAATGVDFATAERFYEAAGHEPKVAIVMIDGDVDLAHAKSALAAADGFIAKALKILK</sequence>
<comment type="catalytic activity">
    <reaction evidence="3">
        <text>N-acetyl-D-muramate 6-phosphate + H2O = N-acetyl-D-glucosamine 6-phosphate + (R)-lactate</text>
        <dbReference type="Rhea" id="RHEA:26410"/>
        <dbReference type="ChEBI" id="CHEBI:15377"/>
        <dbReference type="ChEBI" id="CHEBI:16004"/>
        <dbReference type="ChEBI" id="CHEBI:57513"/>
        <dbReference type="ChEBI" id="CHEBI:58722"/>
        <dbReference type="EC" id="4.2.1.126"/>
    </reaction>
</comment>
<dbReference type="PROSITE" id="PS51464">
    <property type="entry name" value="SIS"/>
    <property type="match status" value="1"/>
</dbReference>
<dbReference type="EC" id="4.2.1.126" evidence="3"/>
<dbReference type="CDD" id="cd05007">
    <property type="entry name" value="SIS_Etherase"/>
    <property type="match status" value="1"/>
</dbReference>
<dbReference type="InterPro" id="IPR046348">
    <property type="entry name" value="SIS_dom_sf"/>
</dbReference>
<dbReference type="InterPro" id="IPR005486">
    <property type="entry name" value="Glucokinase_regulatory_CS"/>
</dbReference>
<dbReference type="RefSeq" id="WP_125585453.1">
    <property type="nucleotide sequence ID" value="NZ_JBHTMO010000012.1"/>
</dbReference>
<comment type="function">
    <text evidence="3">Specifically catalyzes the cleavage of the D-lactyl ether substituent of MurNAc 6-phosphate, producing GlcNAc 6-phosphate and D-lactate.</text>
</comment>
<accession>A0ABW4B9M6</accession>
<comment type="caution">
    <text evidence="5">The sequence shown here is derived from an EMBL/GenBank/DDBJ whole genome shotgun (WGS) entry which is preliminary data.</text>
</comment>
<dbReference type="InterPro" id="IPR001347">
    <property type="entry name" value="SIS_dom"/>
</dbReference>
<comment type="pathway">
    <text evidence="3">Amino-sugar metabolism; N-acetylmuramate degradation.</text>
</comment>
<dbReference type="Gene3D" id="1.10.8.1080">
    <property type="match status" value="1"/>
</dbReference>
<dbReference type="InterPro" id="IPR005488">
    <property type="entry name" value="Etherase_MurQ"/>
</dbReference>
<evidence type="ECO:0000256" key="3">
    <source>
        <dbReference type="HAMAP-Rule" id="MF_00068"/>
    </source>
</evidence>
<dbReference type="InterPro" id="IPR040190">
    <property type="entry name" value="MURQ/GCKR"/>
</dbReference>
<dbReference type="PROSITE" id="PS01272">
    <property type="entry name" value="GCKR"/>
    <property type="match status" value="1"/>
</dbReference>
<dbReference type="HAMAP" id="MF_00068">
    <property type="entry name" value="MurQ"/>
    <property type="match status" value="1"/>
</dbReference>
<feature type="active site" description="Proton donor" evidence="3">
    <location>
        <position position="83"/>
    </location>
</feature>
<dbReference type="Pfam" id="PF22645">
    <property type="entry name" value="GKRP_SIS_N"/>
    <property type="match status" value="1"/>
</dbReference>
<comment type="subunit">
    <text evidence="3">Homodimer.</text>
</comment>
<comment type="miscellaneous">
    <text evidence="3">A lyase-type mechanism (elimination/hydration) is suggested for the cleavage of the lactyl ether bond of MurNAc 6-phosphate, with the formation of an alpha,beta-unsaturated aldehyde intermediate with (E)-stereochemistry, followed by the syn addition of water to give product.</text>
</comment>
<evidence type="ECO:0000259" key="4">
    <source>
        <dbReference type="PROSITE" id="PS51464"/>
    </source>
</evidence>
<evidence type="ECO:0000256" key="1">
    <source>
        <dbReference type="ARBA" id="ARBA00023239"/>
    </source>
</evidence>
<dbReference type="SUPFAM" id="SSF53697">
    <property type="entry name" value="SIS domain"/>
    <property type="match status" value="1"/>
</dbReference>
<protein>
    <recommendedName>
        <fullName evidence="3">N-acetylmuramic acid 6-phosphate etherase</fullName>
        <shortName evidence="3">MurNAc-6-P etherase</shortName>
        <ecNumber evidence="3">4.2.1.126</ecNumber>
    </recommendedName>
    <alternativeName>
        <fullName evidence="3">N-acetylmuramic acid 6-phosphate hydrolase</fullName>
    </alternativeName>
    <alternativeName>
        <fullName evidence="3">N-acetylmuramic acid 6-phosphate lyase</fullName>
    </alternativeName>
</protein>
<proteinExistence type="inferred from homology"/>
<comment type="similarity">
    <text evidence="3">Belongs to the GCKR-like family. MurNAc-6-P etherase subfamily.</text>
</comment>